<name>E1IGU4_9CHLR</name>
<evidence type="ECO:0000313" key="4">
    <source>
        <dbReference type="EMBL" id="EFO79419.1"/>
    </source>
</evidence>
<dbReference type="Pfam" id="PF06386">
    <property type="entry name" value="GvpL_GvpF"/>
    <property type="match status" value="1"/>
</dbReference>
<dbReference type="OrthoDB" id="146444at2"/>
<proteinExistence type="inferred from homology"/>
<comment type="subcellular location">
    <subcellularLocation>
        <location evidence="2">Gas vesicle</location>
    </subcellularLocation>
</comment>
<accession>E1IGU4</accession>
<comment type="similarity">
    <text evidence="3">Belongs to the gas vesicle GvpF/GvpL family.</text>
</comment>
<dbReference type="InterPro" id="IPR009430">
    <property type="entry name" value="GvpL/GvpF"/>
</dbReference>
<protein>
    <recommendedName>
        <fullName evidence="6">Gas vesicle synthesis GvpLGvpF</fullName>
    </recommendedName>
</protein>
<organism evidence="4 5">
    <name type="scientific">Oscillochloris trichoides DG-6</name>
    <dbReference type="NCBI Taxonomy" id="765420"/>
    <lineage>
        <taxon>Bacteria</taxon>
        <taxon>Bacillati</taxon>
        <taxon>Chloroflexota</taxon>
        <taxon>Chloroflexia</taxon>
        <taxon>Chloroflexales</taxon>
        <taxon>Chloroflexineae</taxon>
        <taxon>Oscillochloridaceae</taxon>
        <taxon>Oscillochloris</taxon>
    </lineage>
</organism>
<comment type="caution">
    <text evidence="4">The sequence shown here is derived from an EMBL/GenBank/DDBJ whole genome shotgun (WGS) entry which is preliminary data.</text>
</comment>
<dbReference type="AlphaFoldDB" id="E1IGU4"/>
<dbReference type="PANTHER" id="PTHR36852">
    <property type="entry name" value="PROTEIN GVPL 2"/>
    <property type="match status" value="1"/>
</dbReference>
<keyword evidence="5" id="KW-1185">Reference proteome</keyword>
<evidence type="ECO:0000313" key="5">
    <source>
        <dbReference type="Proteomes" id="UP000054010"/>
    </source>
</evidence>
<evidence type="ECO:0000256" key="2">
    <source>
        <dbReference type="ARBA" id="ARBA00035108"/>
    </source>
</evidence>
<reference evidence="4 5" key="1">
    <citation type="journal article" date="2011" name="J. Bacteriol.">
        <title>Draft genome sequence of the anoxygenic filamentous phototrophic bacterium Oscillochloris trichoides subsp. DG-6.</title>
        <authorList>
            <person name="Kuznetsov B.B."/>
            <person name="Ivanovsky R.N."/>
            <person name="Keppen O.I."/>
            <person name="Sukhacheva M.V."/>
            <person name="Bumazhkin B.K."/>
            <person name="Patutina E.O."/>
            <person name="Beletsky A.V."/>
            <person name="Mardanov A.V."/>
            <person name="Baslerov R.V."/>
            <person name="Panteleeva A.N."/>
            <person name="Kolganova T.V."/>
            <person name="Ravin N.V."/>
            <person name="Skryabin K.G."/>
        </authorList>
    </citation>
    <scope>NUCLEOTIDE SEQUENCE [LARGE SCALE GENOMIC DNA]</scope>
    <source>
        <strain evidence="4 5">DG-6</strain>
    </source>
</reference>
<gene>
    <name evidence="4" type="ORF">OSCT_2545</name>
</gene>
<dbReference type="GO" id="GO:0031411">
    <property type="term" value="C:gas vesicle"/>
    <property type="evidence" value="ECO:0007669"/>
    <property type="project" value="UniProtKB-SubCell"/>
</dbReference>
<evidence type="ECO:0000256" key="1">
    <source>
        <dbReference type="ARBA" id="ARBA00022987"/>
    </source>
</evidence>
<keyword evidence="1" id="KW-0304">Gas vesicle</keyword>
<dbReference type="eggNOG" id="ENOG5032C67">
    <property type="taxonomic scope" value="Bacteria"/>
</dbReference>
<sequence>MQTLVQESTALVYYVYGVIAEQELNLPAVSAVEPGAPVLCVREGDLGAVVTPLPLDRFDPEVMEERLADLTWLEPRVRAHQEVLAAIVGPVAPLRFGTIFRDEEGVRTMLRTNGAMLRAVLERLRGRREWGVKIYAEPKQVAEYVRANNVQVANLITQRNRMSSGAAYMLQKKLDALILQESRQLANICVCESQARLAGRAAATAGGPVSQTAGDGMELIFSGAYLVDETTFDQFLAEVEALVAHYSSFRFELTGPWPAYSFAAAPQSESDHV</sequence>
<dbReference type="Proteomes" id="UP000054010">
    <property type="component" value="Unassembled WGS sequence"/>
</dbReference>
<dbReference type="PANTHER" id="PTHR36852:SF1">
    <property type="entry name" value="PROTEIN GVPL 2"/>
    <property type="match status" value="1"/>
</dbReference>
<dbReference type="EMBL" id="ADVR01000112">
    <property type="protein sequence ID" value="EFO79419.1"/>
    <property type="molecule type" value="Genomic_DNA"/>
</dbReference>
<dbReference type="STRING" id="765420.OSCT_2545"/>
<dbReference type="HOGENOM" id="CLU_065736_0_0_0"/>
<dbReference type="GO" id="GO:0031412">
    <property type="term" value="P:gas vesicle organization"/>
    <property type="evidence" value="ECO:0007669"/>
    <property type="project" value="InterPro"/>
</dbReference>
<evidence type="ECO:0008006" key="6">
    <source>
        <dbReference type="Google" id="ProtNLM"/>
    </source>
</evidence>
<evidence type="ECO:0000256" key="3">
    <source>
        <dbReference type="ARBA" id="ARBA00035643"/>
    </source>
</evidence>